<gene>
    <name evidence="2" type="ORF">AVDCRST_MAG38-3000</name>
</gene>
<sequence length="158" mass="17191">MQGPSEEHRREERETTGRDRARAADAAAPDGSRLFPYNSVVGIIDDEARLEAALQALLAAGFAEAEVRVLAGEAGVRQIDAKGERKGLLARLFRMVDAMGEEREHTARHVAALEAGHFVVTVETPDDVSKARARDALAAHGGHFISYYSRWATEDLAP</sequence>
<evidence type="ECO:0000313" key="2">
    <source>
        <dbReference type="EMBL" id="CAA9498154.1"/>
    </source>
</evidence>
<accession>A0A6J4SMP0</accession>
<feature type="compositionally biased region" description="Basic and acidic residues" evidence="1">
    <location>
        <begin position="1"/>
        <end position="23"/>
    </location>
</feature>
<dbReference type="AlphaFoldDB" id="A0A6J4SMP0"/>
<proteinExistence type="predicted"/>
<reference evidence="2" key="1">
    <citation type="submission" date="2020-02" db="EMBL/GenBank/DDBJ databases">
        <authorList>
            <person name="Meier V. D."/>
        </authorList>
    </citation>
    <scope>NUCLEOTIDE SEQUENCE</scope>
    <source>
        <strain evidence="2">AVDCRST_MAG38</strain>
    </source>
</reference>
<feature type="region of interest" description="Disordered" evidence="1">
    <location>
        <begin position="1"/>
        <end position="27"/>
    </location>
</feature>
<name>A0A6J4SMP0_9ACTN</name>
<evidence type="ECO:0000256" key="1">
    <source>
        <dbReference type="SAM" id="MobiDB-lite"/>
    </source>
</evidence>
<dbReference type="EMBL" id="CADCVJ010000247">
    <property type="protein sequence ID" value="CAA9498154.1"/>
    <property type="molecule type" value="Genomic_DNA"/>
</dbReference>
<organism evidence="2">
    <name type="scientific">uncultured Solirubrobacteraceae bacterium</name>
    <dbReference type="NCBI Taxonomy" id="1162706"/>
    <lineage>
        <taxon>Bacteria</taxon>
        <taxon>Bacillati</taxon>
        <taxon>Actinomycetota</taxon>
        <taxon>Thermoleophilia</taxon>
        <taxon>Solirubrobacterales</taxon>
        <taxon>Solirubrobacteraceae</taxon>
        <taxon>environmental samples</taxon>
    </lineage>
</organism>
<protein>
    <submittedName>
        <fullName evidence="2">Uncharacterized protein</fullName>
    </submittedName>
</protein>